<evidence type="ECO:0000313" key="3">
    <source>
        <dbReference type="Proteomes" id="UP000639403"/>
    </source>
</evidence>
<feature type="region of interest" description="Disordered" evidence="1">
    <location>
        <begin position="48"/>
        <end position="87"/>
    </location>
</feature>
<reference evidence="2" key="2">
    <citation type="journal article" name="Front. Microbiol.">
        <title>Degradative Capacity of Two Strains of Rhodonia placenta: From Phenotype to Genotype.</title>
        <authorList>
            <person name="Kolle M."/>
            <person name="Horta M.A.C."/>
            <person name="Nowrousian M."/>
            <person name="Ohm R.A."/>
            <person name="Benz J.P."/>
            <person name="Pilgard A."/>
        </authorList>
    </citation>
    <scope>NUCLEOTIDE SEQUENCE</scope>
    <source>
        <strain evidence="2">FPRL280</strain>
    </source>
</reference>
<dbReference type="AlphaFoldDB" id="A0A8H7TXR9"/>
<dbReference type="Proteomes" id="UP000639403">
    <property type="component" value="Unassembled WGS sequence"/>
</dbReference>
<organism evidence="2 3">
    <name type="scientific">Rhodonia placenta</name>
    <dbReference type="NCBI Taxonomy" id="104341"/>
    <lineage>
        <taxon>Eukaryota</taxon>
        <taxon>Fungi</taxon>
        <taxon>Dikarya</taxon>
        <taxon>Basidiomycota</taxon>
        <taxon>Agaricomycotina</taxon>
        <taxon>Agaricomycetes</taxon>
        <taxon>Polyporales</taxon>
        <taxon>Adustoporiaceae</taxon>
        <taxon>Rhodonia</taxon>
    </lineage>
</organism>
<feature type="compositionally biased region" description="Basic residues" evidence="1">
    <location>
        <begin position="52"/>
        <end position="64"/>
    </location>
</feature>
<gene>
    <name evidence="2" type="ORF">IEO21_10204</name>
</gene>
<evidence type="ECO:0000256" key="1">
    <source>
        <dbReference type="SAM" id="MobiDB-lite"/>
    </source>
</evidence>
<name>A0A8H7TXR9_9APHY</name>
<dbReference type="EMBL" id="JADOXO010000702">
    <property type="protein sequence ID" value="KAF9801116.1"/>
    <property type="molecule type" value="Genomic_DNA"/>
</dbReference>
<reference evidence="2" key="1">
    <citation type="submission" date="2020-11" db="EMBL/GenBank/DDBJ databases">
        <authorList>
            <person name="Koelle M."/>
            <person name="Horta M.A.C."/>
            <person name="Nowrousian M."/>
            <person name="Ohm R.A."/>
            <person name="Benz P."/>
            <person name="Pilgard A."/>
        </authorList>
    </citation>
    <scope>NUCLEOTIDE SEQUENCE</scope>
    <source>
        <strain evidence="2">FPRL280</strain>
    </source>
</reference>
<comment type="caution">
    <text evidence="2">The sequence shown here is derived from an EMBL/GenBank/DDBJ whole genome shotgun (WGS) entry which is preliminary data.</text>
</comment>
<proteinExistence type="predicted"/>
<evidence type="ECO:0000313" key="2">
    <source>
        <dbReference type="EMBL" id="KAF9801116.1"/>
    </source>
</evidence>
<accession>A0A8H7TXR9</accession>
<protein>
    <submittedName>
        <fullName evidence="2">Uncharacterized protein</fullName>
    </submittedName>
</protein>
<sequence>MGACCSATPHAPLSALHLFAASQRLRAASHAALRIIDCTIPHAPLRPSFPHSHTRMRHATRKRTTCATNCSSPSSSPRIGASRPLAHSRGLRRAKGVAALTPGAAQVPGRPAADALLQVVPGLAQLGKCTSRSSARAKGGAAVRSLDAHAPAARLSARVRISDSQRPPNSELVRPRLHPPAAFSSQVGLQPAAHTHSHPHYTCRSLFARGV</sequence>